<accession>D2IE08</accession>
<protein>
    <submittedName>
        <fullName evidence="1">Uncharacterized protein</fullName>
    </submittedName>
</protein>
<dbReference type="AlphaFoldDB" id="D2IE08"/>
<reference evidence="1" key="1">
    <citation type="journal article" date="2010" name="Nature">
        <title>The sequence and de novo assembly of the giant panda genome.</title>
        <authorList>
            <person name="Li R."/>
            <person name="Fan W."/>
            <person name="Tian G."/>
            <person name="Zhu H."/>
            <person name="He L."/>
            <person name="Cai J."/>
            <person name="Huang Q."/>
            <person name="Cai Q."/>
            <person name="Li B."/>
            <person name="Bai Y."/>
            <person name="Zhang Z."/>
            <person name="Zhang Y."/>
            <person name="Wang W."/>
            <person name="Li J."/>
            <person name="Wei F."/>
            <person name="Li H."/>
            <person name="Jian M."/>
            <person name="Li J."/>
            <person name="Zhang Z."/>
            <person name="Nielsen R."/>
            <person name="Li D."/>
            <person name="Gu W."/>
            <person name="Yang Z."/>
            <person name="Xuan Z."/>
            <person name="Ryder O.A."/>
            <person name="Leung F.C."/>
            <person name="Zhou Y."/>
            <person name="Cao J."/>
            <person name="Sun X."/>
            <person name="Fu Y."/>
            <person name="Fang X."/>
            <person name="Guo X."/>
            <person name="Wang B."/>
            <person name="Hou R."/>
            <person name="Shen F."/>
            <person name="Mu B."/>
            <person name="Ni P."/>
            <person name="Lin R."/>
            <person name="Qian W."/>
            <person name="Wang G."/>
            <person name="Yu C."/>
            <person name="Nie W."/>
            <person name="Wang J."/>
            <person name="Wu Z."/>
            <person name="Liang H."/>
            <person name="Min J."/>
            <person name="Wu Q."/>
            <person name="Cheng S."/>
            <person name="Ruan J."/>
            <person name="Wang M."/>
            <person name="Shi Z."/>
            <person name="Wen M."/>
            <person name="Liu B."/>
            <person name="Ren X."/>
            <person name="Zheng H."/>
            <person name="Dong D."/>
            <person name="Cook K."/>
            <person name="Shan G."/>
            <person name="Zhang H."/>
            <person name="Kosiol C."/>
            <person name="Xie X."/>
            <person name="Lu Z."/>
            <person name="Zheng H."/>
            <person name="Li Y."/>
            <person name="Steiner C.C."/>
            <person name="Lam T.T."/>
            <person name="Lin S."/>
            <person name="Zhang Q."/>
            <person name="Li G."/>
            <person name="Tian J."/>
            <person name="Gong T."/>
            <person name="Liu H."/>
            <person name="Zhang D."/>
            <person name="Fang L."/>
            <person name="Ye C."/>
            <person name="Zhang J."/>
            <person name="Hu W."/>
            <person name="Xu A."/>
            <person name="Ren Y."/>
            <person name="Zhang G."/>
            <person name="Bruford M.W."/>
            <person name="Li Q."/>
            <person name="Ma L."/>
            <person name="Guo Y."/>
            <person name="An N."/>
            <person name="Hu Y."/>
            <person name="Zheng Y."/>
            <person name="Shi Y."/>
            <person name="Li Z."/>
            <person name="Liu Q."/>
            <person name="Chen Y."/>
            <person name="Zhao J."/>
            <person name="Qu N."/>
            <person name="Zhao S."/>
            <person name="Tian F."/>
            <person name="Wang X."/>
            <person name="Wang H."/>
            <person name="Xu L."/>
            <person name="Liu X."/>
            <person name="Vinar T."/>
            <person name="Wang Y."/>
            <person name="Lam T.W."/>
            <person name="Yiu S.M."/>
            <person name="Liu S."/>
            <person name="Zhang H."/>
            <person name="Li D."/>
            <person name="Huang Y."/>
            <person name="Wang X."/>
            <person name="Yang G."/>
            <person name="Jiang Z."/>
            <person name="Wang J."/>
            <person name="Qin N."/>
            <person name="Li L."/>
            <person name="Li J."/>
            <person name="Bolund L."/>
            <person name="Kristiansen K."/>
            <person name="Wong G.K."/>
            <person name="Olson M."/>
            <person name="Zhang X."/>
            <person name="Li S."/>
            <person name="Yang H."/>
            <person name="Wang J."/>
            <person name="Wang J."/>
        </authorList>
    </citation>
    <scope>NUCLEOTIDE SEQUENCE</scope>
</reference>
<name>D2IE08_AILME</name>
<organism evidence="1">
    <name type="scientific">Ailuropoda melanoleuca</name>
    <name type="common">Giant panda</name>
    <dbReference type="NCBI Taxonomy" id="9646"/>
    <lineage>
        <taxon>Eukaryota</taxon>
        <taxon>Metazoa</taxon>
        <taxon>Chordata</taxon>
        <taxon>Craniata</taxon>
        <taxon>Vertebrata</taxon>
        <taxon>Euteleostomi</taxon>
        <taxon>Mammalia</taxon>
        <taxon>Eutheria</taxon>
        <taxon>Laurasiatheria</taxon>
        <taxon>Carnivora</taxon>
        <taxon>Caniformia</taxon>
        <taxon>Ursidae</taxon>
        <taxon>Ailuropoda</taxon>
    </lineage>
</organism>
<proteinExistence type="predicted"/>
<evidence type="ECO:0000313" key="1">
    <source>
        <dbReference type="EMBL" id="ACT35653.1"/>
    </source>
</evidence>
<sequence>MEVVEPAVHKEAWAFPKRSWVHTLEREPPFCALPQTQHHPSGLPTGCLVPAGAPGTNCTPREKTKLENMITLRAALALIPGAQGLEEVAANVPRTGTEMTGAVVPVTAGWQGAPCRWEARFKGSAVYFEETAFERGFARALAAGSEHHGKELHHSSVTASRADSRPQQFIFRRLLPEGLAPLSRVRTTNFGDSRRMPWEQEDCPQEPARSPWNIGCGVEKRHKEAQQLAVAKSFHTDSDN</sequence>
<reference evidence="1" key="2">
    <citation type="journal article" date="2010" name="Sci. China Life Sci.">
        <title>Sequencing, annotation and comparative analysis of nine BACs of giant panda (Ailuropoda melanoleuca).</title>
        <authorList>
            <person name="Zheng Y."/>
            <person name="Cai J."/>
            <person name="Li J."/>
            <person name="Lin R."/>
            <person name="Tian F."/>
            <person name="Wang X."/>
            <person name="Wang J."/>
        </authorList>
    </citation>
    <scope>NUCLEOTIDE SEQUENCE</scope>
</reference>
<dbReference type="EMBL" id="GQ181180">
    <property type="protein sequence ID" value="ACT35653.1"/>
    <property type="molecule type" value="Genomic_DNA"/>
</dbReference>